<gene>
    <name evidence="1" type="ORF">VIBNISOn1_p0035</name>
</gene>
<dbReference type="AlphaFoldDB" id="A0AAV2VZY4"/>
<sequence length="52" mass="6322">MRTYSGSVLQTHIHFPVMFKLYNFVLDFLRYAFYLRVQRFVNALKTKYPFPG</sequence>
<protein>
    <recommendedName>
        <fullName evidence="3">Transposase</fullName>
    </recommendedName>
</protein>
<organism evidence="1 2">
    <name type="scientific">Vibrio nigripulchritudo SOn1</name>
    <dbReference type="NCBI Taxonomy" id="1238450"/>
    <lineage>
        <taxon>Bacteria</taxon>
        <taxon>Pseudomonadati</taxon>
        <taxon>Pseudomonadota</taxon>
        <taxon>Gammaproteobacteria</taxon>
        <taxon>Vibrionales</taxon>
        <taxon>Vibrionaceae</taxon>
        <taxon>Vibrio</taxon>
    </lineage>
</organism>
<dbReference type="Proteomes" id="UP000018211">
    <property type="component" value="Unassembled WGS sequence"/>
</dbReference>
<proteinExistence type="predicted"/>
<evidence type="ECO:0008006" key="3">
    <source>
        <dbReference type="Google" id="ProtNLM"/>
    </source>
</evidence>
<name>A0AAV2VZY4_9VIBR</name>
<evidence type="ECO:0000313" key="2">
    <source>
        <dbReference type="Proteomes" id="UP000018211"/>
    </source>
</evidence>
<evidence type="ECO:0000313" key="1">
    <source>
        <dbReference type="EMBL" id="CCO50198.1"/>
    </source>
</evidence>
<dbReference type="EMBL" id="CAOF01000199">
    <property type="protein sequence ID" value="CCO50198.1"/>
    <property type="molecule type" value="Genomic_DNA"/>
</dbReference>
<reference evidence="1 2" key="1">
    <citation type="journal article" date="2013" name="ISME J.">
        <title>Comparative genomics of pathogenic lineages of Vibrio nigripulchritudo identifies virulence-associated traits.</title>
        <authorList>
            <person name="Goudenege D."/>
            <person name="Labreuche Y."/>
            <person name="Krin E."/>
            <person name="Ansquer D."/>
            <person name="Mangenot S."/>
            <person name="Calteau A."/>
            <person name="Medigue C."/>
            <person name="Mazel D."/>
            <person name="Polz M.F."/>
            <person name="Le Roux F."/>
        </authorList>
    </citation>
    <scope>NUCLEOTIDE SEQUENCE [LARGE SCALE GENOMIC DNA]</scope>
    <source>
        <strain evidence="1 2">SOn1</strain>
    </source>
</reference>
<accession>A0AAV2VZY4</accession>
<comment type="caution">
    <text evidence="1">The sequence shown here is derived from an EMBL/GenBank/DDBJ whole genome shotgun (WGS) entry which is preliminary data.</text>
</comment>